<reference evidence="1" key="1">
    <citation type="submission" date="2020-04" db="EMBL/GenBank/DDBJ databases">
        <authorList>
            <person name="Chiriac C."/>
            <person name="Salcher M."/>
            <person name="Ghai R."/>
            <person name="Kavagutti S V."/>
        </authorList>
    </citation>
    <scope>NUCLEOTIDE SEQUENCE</scope>
</reference>
<dbReference type="EMBL" id="LR796195">
    <property type="protein sequence ID" value="CAB4126328.1"/>
    <property type="molecule type" value="Genomic_DNA"/>
</dbReference>
<sequence length="67" mass="7821">MIKNITSLEVEKKDRSYRFYCSPDSPLGEVYDSLNEMRAFVINKIIEEQKGKELPEEEKIVVPEVQS</sequence>
<accession>A0A6J5KV22</accession>
<organism evidence="1">
    <name type="scientific">uncultured Caudovirales phage</name>
    <dbReference type="NCBI Taxonomy" id="2100421"/>
    <lineage>
        <taxon>Viruses</taxon>
        <taxon>Duplodnaviria</taxon>
        <taxon>Heunggongvirae</taxon>
        <taxon>Uroviricota</taxon>
        <taxon>Caudoviricetes</taxon>
        <taxon>Peduoviridae</taxon>
        <taxon>Maltschvirus</taxon>
        <taxon>Maltschvirus maltsch</taxon>
    </lineage>
</organism>
<name>A0A6J5KV22_9CAUD</name>
<proteinExistence type="predicted"/>
<protein>
    <submittedName>
        <fullName evidence="1">Uncharacterized protein</fullName>
    </submittedName>
</protein>
<gene>
    <name evidence="1" type="ORF">UFOVP88_7</name>
</gene>
<evidence type="ECO:0000313" key="1">
    <source>
        <dbReference type="EMBL" id="CAB4126328.1"/>
    </source>
</evidence>